<dbReference type="InterPro" id="IPR023393">
    <property type="entry name" value="START-like_dom_sf"/>
</dbReference>
<sequence length="217" mass="23399">MSDPKDPIASAGMVAREIRTGERNGAATKVLVAKRAYRATRADVWDALTSPERLPRWFQPVSGDLEVGGRYQFEAQAGGSIERCDAPELLAVTWEFGGGMSWLEVRLSEDGGGTVLELVHEAPVDPAMWAQYGPGAVGIGWDGLLHSFGYYLETDASLDPEEWEQWMTGPEGAEYARRLGDAWGAAAIADGDDPDEAKAAVDAVVAFYTVPPQQPEA</sequence>
<dbReference type="InterPro" id="IPR013538">
    <property type="entry name" value="ASHA1/2-like_C"/>
</dbReference>
<dbReference type="SUPFAM" id="SSF55961">
    <property type="entry name" value="Bet v1-like"/>
    <property type="match status" value="1"/>
</dbReference>
<gene>
    <name evidence="3" type="ORF">GALLR39Z86_10600</name>
</gene>
<comment type="similarity">
    <text evidence="1">Belongs to the AHA1 family.</text>
</comment>
<dbReference type="Proteomes" id="UP001144313">
    <property type="component" value="Unassembled WGS sequence"/>
</dbReference>
<dbReference type="Gene3D" id="3.30.530.20">
    <property type="match status" value="1"/>
</dbReference>
<proteinExistence type="inferred from homology"/>
<accession>A0A9W6G523</accession>
<evidence type="ECO:0000259" key="2">
    <source>
        <dbReference type="Pfam" id="PF08327"/>
    </source>
</evidence>
<name>A0A9W6G523_9ACTN</name>
<comment type="caution">
    <text evidence="3">The sequence shown here is derived from an EMBL/GenBank/DDBJ whole genome shotgun (WGS) entry which is preliminary data.</text>
</comment>
<dbReference type="RefSeq" id="WP_270116445.1">
    <property type="nucleotide sequence ID" value="NZ_BAAAOL010000002.1"/>
</dbReference>
<dbReference type="Pfam" id="PF08327">
    <property type="entry name" value="AHSA1"/>
    <property type="match status" value="1"/>
</dbReference>
<dbReference type="EMBL" id="BSDT01000001">
    <property type="protein sequence ID" value="GLI41210.1"/>
    <property type="molecule type" value="Genomic_DNA"/>
</dbReference>
<feature type="domain" description="Activator of Hsp90 ATPase homologue 1/2-like C-terminal" evidence="2">
    <location>
        <begin position="39"/>
        <end position="152"/>
    </location>
</feature>
<evidence type="ECO:0000256" key="1">
    <source>
        <dbReference type="ARBA" id="ARBA00006817"/>
    </source>
</evidence>
<dbReference type="CDD" id="cd08899">
    <property type="entry name" value="SRPBCC_CalC_Aha1-like_6"/>
    <property type="match status" value="1"/>
</dbReference>
<dbReference type="AlphaFoldDB" id="A0A9W6G523"/>
<evidence type="ECO:0000313" key="3">
    <source>
        <dbReference type="EMBL" id="GLI41210.1"/>
    </source>
</evidence>
<evidence type="ECO:0000313" key="4">
    <source>
        <dbReference type="Proteomes" id="UP001144313"/>
    </source>
</evidence>
<keyword evidence="4" id="KW-1185">Reference proteome</keyword>
<protein>
    <submittedName>
        <fullName evidence="3">Activator of HSP90 ATPase</fullName>
    </submittedName>
</protein>
<organism evidence="3 4">
    <name type="scientific">Glycomyces algeriensis</name>
    <dbReference type="NCBI Taxonomy" id="256037"/>
    <lineage>
        <taxon>Bacteria</taxon>
        <taxon>Bacillati</taxon>
        <taxon>Actinomycetota</taxon>
        <taxon>Actinomycetes</taxon>
        <taxon>Glycomycetales</taxon>
        <taxon>Glycomycetaceae</taxon>
        <taxon>Glycomyces</taxon>
    </lineage>
</organism>
<reference evidence="3" key="1">
    <citation type="submission" date="2022-12" db="EMBL/GenBank/DDBJ databases">
        <title>Reference genome sequencing for broad-spectrum identification of bacterial and archaeal isolates by mass spectrometry.</title>
        <authorList>
            <person name="Sekiguchi Y."/>
            <person name="Tourlousse D.M."/>
        </authorList>
    </citation>
    <scope>NUCLEOTIDE SEQUENCE</scope>
    <source>
        <strain evidence="3">LLR39Z86</strain>
    </source>
</reference>